<evidence type="ECO:0000256" key="8">
    <source>
        <dbReference type="ARBA" id="ARBA00022741"/>
    </source>
</evidence>
<keyword evidence="8" id="KW-0547">Nucleotide-binding</keyword>
<keyword evidence="9" id="KW-0418">Kinase</keyword>
<dbReference type="InterPro" id="IPR011009">
    <property type="entry name" value="Kinase-like_dom_sf"/>
</dbReference>
<dbReference type="GO" id="GO:0005978">
    <property type="term" value="P:glycogen biosynthetic process"/>
    <property type="evidence" value="ECO:0007669"/>
    <property type="project" value="UniProtKB-UniPathway"/>
</dbReference>
<comment type="subunit">
    <text evidence="3">Monomer.</text>
</comment>
<comment type="pathway">
    <text evidence="1">Glycan biosynthesis; glycogen biosynthesis.</text>
</comment>
<evidence type="ECO:0000256" key="11">
    <source>
        <dbReference type="ARBA" id="ARBA00023056"/>
    </source>
</evidence>
<comment type="similarity">
    <text evidence="2">Belongs to the aminoglycoside phosphotransferase family.</text>
</comment>
<dbReference type="EMBL" id="LGEM01000028">
    <property type="protein sequence ID" value="KUP97421.1"/>
    <property type="molecule type" value="Genomic_DNA"/>
</dbReference>
<keyword evidence="17" id="KW-1185">Reference proteome</keyword>
<evidence type="ECO:0000256" key="3">
    <source>
        <dbReference type="ARBA" id="ARBA00011245"/>
    </source>
</evidence>
<dbReference type="STRING" id="665004.AC529_07000"/>
<dbReference type="Pfam" id="PF18085">
    <property type="entry name" value="Mak_N_cap"/>
    <property type="match status" value="1"/>
</dbReference>
<evidence type="ECO:0000256" key="10">
    <source>
        <dbReference type="ARBA" id="ARBA00022840"/>
    </source>
</evidence>
<evidence type="ECO:0000313" key="17">
    <source>
        <dbReference type="Proteomes" id="UP000074382"/>
    </source>
</evidence>
<keyword evidence="6" id="KW-0321">Glycogen metabolism</keyword>
<comment type="catalytic activity">
    <reaction evidence="14">
        <text>D-maltose + ATP = alpha-maltose 1-phosphate + ADP + H(+)</text>
        <dbReference type="Rhea" id="RHEA:31915"/>
        <dbReference type="ChEBI" id="CHEBI:15378"/>
        <dbReference type="ChEBI" id="CHEBI:17306"/>
        <dbReference type="ChEBI" id="CHEBI:30616"/>
        <dbReference type="ChEBI" id="CHEBI:63576"/>
        <dbReference type="ChEBI" id="CHEBI:456216"/>
        <dbReference type="EC" id="2.7.1.175"/>
    </reaction>
</comment>
<evidence type="ECO:0000256" key="9">
    <source>
        <dbReference type="ARBA" id="ARBA00022777"/>
    </source>
</evidence>
<comment type="caution">
    <text evidence="16">The sequence shown here is derived from an EMBL/GenBank/DDBJ whole genome shotgun (WGS) entry which is preliminary data.</text>
</comment>
<evidence type="ECO:0000256" key="2">
    <source>
        <dbReference type="ARBA" id="ARBA00006219"/>
    </source>
</evidence>
<sequence>MNTPAAPSVPPARFETALAAWLPWQRWFSAKERRLSEVTVVRCTEFASAGADGPVGLVLVVRADFADGGAPEHYQVPVGLCTRIRRRLEPAVIAGAGEVVVYDALQDPALVSSLLRLVDTGAVRGDLVFGRTDPDRGLRVQVQTSRPLNAEQSNSSVIVDERYLLKVFRRLQAGLNPDLELQEALTRAGSTRVPRSLGSVHGGYGGARTTYATLQEYLPGAASGWSMALASVRDLVAGGEEPGAAGGDFAAEARRLGRAVAEVHAELADSLGSTPLTREDMARLSQAMLRQLDSAVGLVPGLAAVAERLRTVFAAVAGLPGGHPGQRIHGDLHLGQTIRTPGGWLLVDFEGEPAAPLEQRRAFQSPLRDVAGMLRSFDYAAHHQFYEPVRPFWFDPEARIRAGKWASRNQDAFCEGYASVAGRDPRQDPVLLRAYTAHKAVYEVLYEVRNRPGWLDIPLRALHEMAREALPA</sequence>
<dbReference type="InterPro" id="IPR040999">
    <property type="entry name" value="Mak_N_cap"/>
</dbReference>
<evidence type="ECO:0000313" key="16">
    <source>
        <dbReference type="EMBL" id="KUP97421.1"/>
    </source>
</evidence>
<evidence type="ECO:0000256" key="4">
    <source>
        <dbReference type="ARBA" id="ARBA00011962"/>
    </source>
</evidence>
<evidence type="ECO:0000256" key="13">
    <source>
        <dbReference type="ARBA" id="ARBA00031251"/>
    </source>
</evidence>
<evidence type="ECO:0000256" key="14">
    <source>
        <dbReference type="ARBA" id="ARBA00049067"/>
    </source>
</evidence>
<keyword evidence="7" id="KW-0808">Transferase</keyword>
<keyword evidence="11" id="KW-0320">Glycogen biosynthesis</keyword>
<dbReference type="Proteomes" id="UP000074382">
    <property type="component" value="Unassembled WGS sequence"/>
</dbReference>
<dbReference type="Gene3D" id="3.90.1200.10">
    <property type="match status" value="1"/>
</dbReference>
<evidence type="ECO:0000256" key="5">
    <source>
        <dbReference type="ARBA" id="ARBA00013882"/>
    </source>
</evidence>
<dbReference type="RefSeq" id="WP_068755057.1">
    <property type="nucleotide sequence ID" value="NZ_KQ950181.1"/>
</dbReference>
<organism evidence="16 17">
    <name type="scientific">Thermobifida cellulosilytica TB100</name>
    <dbReference type="NCBI Taxonomy" id="665004"/>
    <lineage>
        <taxon>Bacteria</taxon>
        <taxon>Bacillati</taxon>
        <taxon>Actinomycetota</taxon>
        <taxon>Actinomycetes</taxon>
        <taxon>Streptosporangiales</taxon>
        <taxon>Nocardiopsidaceae</taxon>
        <taxon>Thermobifida</taxon>
    </lineage>
</organism>
<evidence type="ECO:0000256" key="1">
    <source>
        <dbReference type="ARBA" id="ARBA00004964"/>
    </source>
</evidence>
<dbReference type="PATRIC" id="fig|665004.4.peg.1656"/>
<accession>A0A147KJJ6</accession>
<dbReference type="GO" id="GO:0005524">
    <property type="term" value="F:ATP binding"/>
    <property type="evidence" value="ECO:0007669"/>
    <property type="project" value="UniProtKB-KW"/>
</dbReference>
<evidence type="ECO:0000256" key="6">
    <source>
        <dbReference type="ARBA" id="ARBA00022600"/>
    </source>
</evidence>
<protein>
    <recommendedName>
        <fullName evidence="5">Maltokinase</fullName>
        <ecNumber evidence="4">2.7.1.175</ecNumber>
    </recommendedName>
    <alternativeName>
        <fullName evidence="13">Maltose-1-phosphate synthase</fullName>
    </alternativeName>
</protein>
<keyword evidence="10" id="KW-0067">ATP-binding</keyword>
<dbReference type="SUPFAM" id="SSF56112">
    <property type="entry name" value="Protein kinase-like (PK-like)"/>
    <property type="match status" value="1"/>
</dbReference>
<proteinExistence type="inferred from homology"/>
<evidence type="ECO:0000256" key="7">
    <source>
        <dbReference type="ARBA" id="ARBA00022679"/>
    </source>
</evidence>
<dbReference type="EC" id="2.7.1.175" evidence="4"/>
<dbReference type="GO" id="GO:0016301">
    <property type="term" value="F:kinase activity"/>
    <property type="evidence" value="ECO:0007669"/>
    <property type="project" value="UniProtKB-KW"/>
</dbReference>
<keyword evidence="12" id="KW-0119">Carbohydrate metabolism</keyword>
<dbReference type="UniPathway" id="UPA00164"/>
<dbReference type="AlphaFoldDB" id="A0A147KJJ6"/>
<evidence type="ECO:0000259" key="15">
    <source>
        <dbReference type="Pfam" id="PF18085"/>
    </source>
</evidence>
<reference evidence="17" key="1">
    <citation type="journal article" date="2017" name="Acta Aliment.">
        <title>Plant polysaccharide degrading enzyme system of Thermpbifida cellulosilytica TB100 revealed by de novo genome project data.</title>
        <authorList>
            <person name="Toth A."/>
            <person name="Baka E."/>
            <person name="Luzics S."/>
            <person name="Bata-Vidacs I."/>
            <person name="Nagy I."/>
            <person name="Balint B."/>
            <person name="Herceg R."/>
            <person name="Olasz F."/>
            <person name="Wilk T."/>
            <person name="Nagy T."/>
            <person name="Kriszt B."/>
            <person name="Nagy I."/>
            <person name="Kukolya J."/>
        </authorList>
    </citation>
    <scope>NUCLEOTIDE SEQUENCE [LARGE SCALE GENOMIC DNA]</scope>
    <source>
        <strain evidence="17">TB100</strain>
    </source>
</reference>
<gene>
    <name evidence="16" type="ORF">AC529_07000</name>
</gene>
<evidence type="ECO:0000256" key="12">
    <source>
        <dbReference type="ARBA" id="ARBA00023277"/>
    </source>
</evidence>
<feature type="domain" description="Maltokinase N-terminal cap" evidence="15">
    <location>
        <begin position="21"/>
        <end position="107"/>
    </location>
</feature>
<name>A0A147KJJ6_THECS</name>